<proteinExistence type="predicted"/>
<dbReference type="PANTHER" id="PTHR43752:SF2">
    <property type="entry name" value="BNR_ASP-BOX REPEAT FAMILY PROTEIN"/>
    <property type="match status" value="1"/>
</dbReference>
<dbReference type="CDD" id="cd15482">
    <property type="entry name" value="Sialidase_non-viral"/>
    <property type="match status" value="1"/>
</dbReference>
<dbReference type="InterPro" id="IPR036278">
    <property type="entry name" value="Sialidase_sf"/>
</dbReference>
<sequence>MTILICVPVGAQINTTAQNVDSCYIFNERPTNNCHASTLAEVEKDKIMAAWFGGTYEGAKDVGIYTSTFKNNKWSKPVCLIKPLIQNNDTLPCWNPVLFKSKSDILYLFYKVGKNPREWFGAMITSKDHGKTWSKETFLPDGFLGPIRNKPIELEDGLIICGSSTESTETNQWRVHVELYHESKNQWTKVNVPNTSNFDVIQPTFIIHPENKIQMLCRSKHNTIITSWSVNNGKKWSNMDSLSVVNSNSGIDAIDINNKLFLVVNNPLKQGPEWFYGRNILDVEYSVDGIKWKHLFDLENHEKGEFSYPAIIQTTDQKIHILYTYNREYIKHVSFNIE</sequence>
<reference evidence="2" key="1">
    <citation type="submission" date="2022-10" db="EMBL/GenBank/DDBJ databases">
        <authorList>
            <person name="Yu W.X."/>
        </authorList>
    </citation>
    <scope>NUCLEOTIDE SEQUENCE</scope>
    <source>
        <strain evidence="2">AAT</strain>
    </source>
</reference>
<comment type="caution">
    <text evidence="2">The sequence shown here is derived from an EMBL/GenBank/DDBJ whole genome shotgun (WGS) entry which is preliminary data.</text>
</comment>
<accession>A0AAE3M7Z4</accession>
<dbReference type="SUPFAM" id="SSF50939">
    <property type="entry name" value="Sialidases"/>
    <property type="match status" value="1"/>
</dbReference>
<dbReference type="Pfam" id="PF13088">
    <property type="entry name" value="BNR_2"/>
    <property type="match status" value="1"/>
</dbReference>
<feature type="domain" description="Sialidase" evidence="1">
    <location>
        <begin position="46"/>
        <end position="321"/>
    </location>
</feature>
<dbReference type="Proteomes" id="UP001209229">
    <property type="component" value="Unassembled WGS sequence"/>
</dbReference>
<dbReference type="RefSeq" id="WP_301191791.1">
    <property type="nucleotide sequence ID" value="NZ_JAPDPJ010000047.1"/>
</dbReference>
<keyword evidence="3" id="KW-1185">Reference proteome</keyword>
<dbReference type="Gene3D" id="2.120.10.10">
    <property type="match status" value="1"/>
</dbReference>
<dbReference type="PANTHER" id="PTHR43752">
    <property type="entry name" value="BNR/ASP-BOX REPEAT FAMILY PROTEIN"/>
    <property type="match status" value="1"/>
</dbReference>
<name>A0AAE3M7Z4_9BACT</name>
<gene>
    <name evidence="2" type="ORF">OM075_17310</name>
</gene>
<protein>
    <submittedName>
        <fullName evidence="2">Exo-alpha-sialidase</fullName>
    </submittedName>
</protein>
<dbReference type="EMBL" id="JAPDPJ010000047">
    <property type="protein sequence ID" value="MCW3788230.1"/>
    <property type="molecule type" value="Genomic_DNA"/>
</dbReference>
<evidence type="ECO:0000259" key="1">
    <source>
        <dbReference type="Pfam" id="PF13088"/>
    </source>
</evidence>
<dbReference type="InterPro" id="IPR011040">
    <property type="entry name" value="Sialidase"/>
</dbReference>
<dbReference type="AlphaFoldDB" id="A0AAE3M7Z4"/>
<evidence type="ECO:0000313" key="2">
    <source>
        <dbReference type="EMBL" id="MCW3788230.1"/>
    </source>
</evidence>
<evidence type="ECO:0000313" key="3">
    <source>
        <dbReference type="Proteomes" id="UP001209229"/>
    </source>
</evidence>
<organism evidence="2 3">
    <name type="scientific">Plebeiibacterium sediminum</name>
    <dbReference type="NCBI Taxonomy" id="2992112"/>
    <lineage>
        <taxon>Bacteria</taxon>
        <taxon>Pseudomonadati</taxon>
        <taxon>Bacteroidota</taxon>
        <taxon>Bacteroidia</taxon>
        <taxon>Marinilabiliales</taxon>
        <taxon>Marinilabiliaceae</taxon>
        <taxon>Plebeiibacterium</taxon>
    </lineage>
</organism>